<dbReference type="InterPro" id="IPR029069">
    <property type="entry name" value="HotDog_dom_sf"/>
</dbReference>
<name>A0AB40B8J4_DIOCR</name>
<dbReference type="RefSeq" id="XP_039123581.1">
    <property type="nucleotide sequence ID" value="XM_039267647.1"/>
</dbReference>
<dbReference type="InterPro" id="IPR003736">
    <property type="entry name" value="PAAI_dom"/>
</dbReference>
<evidence type="ECO:0000256" key="1">
    <source>
        <dbReference type="ARBA" id="ARBA00008324"/>
    </source>
</evidence>
<dbReference type="InterPro" id="IPR039298">
    <property type="entry name" value="ACOT13"/>
</dbReference>
<keyword evidence="4" id="KW-1185">Reference proteome</keyword>
<accession>A0AB40B8J4</accession>
<evidence type="ECO:0000256" key="2">
    <source>
        <dbReference type="ARBA" id="ARBA00022801"/>
    </source>
</evidence>
<reference evidence="5" key="1">
    <citation type="submission" date="2025-08" db="UniProtKB">
        <authorList>
            <consortium name="RefSeq"/>
        </authorList>
    </citation>
    <scope>IDENTIFICATION</scope>
</reference>
<dbReference type="SUPFAM" id="SSF54637">
    <property type="entry name" value="Thioesterase/thiol ester dehydrase-isomerase"/>
    <property type="match status" value="1"/>
</dbReference>
<sequence length="156" mass="16608">MDSQEKVKKSLEAAGEEIVSTATLNSLPPRFYDAFIVKGLRIDAIEHGRVLCSMTVPPRLLNTGNFLHGGATASLVDIVGSAAFYSVGVVSSGVSLEISISYLDSAFVNEEIEIEAKVLRAGKAVGVSTVEIRKKKTGKLIAQGRHTKYLAASSKL</sequence>
<dbReference type="Gene3D" id="3.10.129.10">
    <property type="entry name" value="Hotdog Thioesterase"/>
    <property type="match status" value="1"/>
</dbReference>
<evidence type="ECO:0000259" key="3">
    <source>
        <dbReference type="Pfam" id="PF03061"/>
    </source>
</evidence>
<dbReference type="GeneID" id="120260207"/>
<dbReference type="GO" id="GO:0047617">
    <property type="term" value="F:fatty acyl-CoA hydrolase activity"/>
    <property type="evidence" value="ECO:0007669"/>
    <property type="project" value="InterPro"/>
</dbReference>
<evidence type="ECO:0000313" key="4">
    <source>
        <dbReference type="Proteomes" id="UP001515500"/>
    </source>
</evidence>
<dbReference type="InterPro" id="IPR006683">
    <property type="entry name" value="Thioestr_dom"/>
</dbReference>
<dbReference type="CDD" id="cd03443">
    <property type="entry name" value="PaaI_thioesterase"/>
    <property type="match status" value="1"/>
</dbReference>
<keyword evidence="2" id="KW-0378">Hydrolase</keyword>
<dbReference type="Pfam" id="PF03061">
    <property type="entry name" value="4HBT"/>
    <property type="match status" value="1"/>
</dbReference>
<dbReference type="Proteomes" id="UP001515500">
    <property type="component" value="Chromosome 5"/>
</dbReference>
<gene>
    <name evidence="5" type="primary">LOC120260207</name>
</gene>
<evidence type="ECO:0000313" key="5">
    <source>
        <dbReference type="RefSeq" id="XP_039123581.1"/>
    </source>
</evidence>
<comment type="similarity">
    <text evidence="1">Belongs to the thioesterase PaaI family.</text>
</comment>
<dbReference type="FunFam" id="3.10.129.10:FF:000059">
    <property type="entry name" value="Acyl-coenzyme A thioesterase 13"/>
    <property type="match status" value="1"/>
</dbReference>
<feature type="domain" description="Thioesterase" evidence="3">
    <location>
        <begin position="65"/>
        <end position="139"/>
    </location>
</feature>
<proteinExistence type="inferred from homology"/>
<dbReference type="AlphaFoldDB" id="A0AB40B8J4"/>
<dbReference type="PANTHER" id="PTHR21660">
    <property type="entry name" value="THIOESTERASE SUPERFAMILY MEMBER-RELATED"/>
    <property type="match status" value="1"/>
</dbReference>
<dbReference type="NCBIfam" id="TIGR00369">
    <property type="entry name" value="unchar_dom_1"/>
    <property type="match status" value="1"/>
</dbReference>
<dbReference type="PANTHER" id="PTHR21660:SF47">
    <property type="entry name" value="F19P19.27 PROTEIN"/>
    <property type="match status" value="1"/>
</dbReference>
<organism evidence="4 5">
    <name type="scientific">Dioscorea cayennensis subsp. rotundata</name>
    <name type="common">White Guinea yam</name>
    <name type="synonym">Dioscorea rotundata</name>
    <dbReference type="NCBI Taxonomy" id="55577"/>
    <lineage>
        <taxon>Eukaryota</taxon>
        <taxon>Viridiplantae</taxon>
        <taxon>Streptophyta</taxon>
        <taxon>Embryophyta</taxon>
        <taxon>Tracheophyta</taxon>
        <taxon>Spermatophyta</taxon>
        <taxon>Magnoliopsida</taxon>
        <taxon>Liliopsida</taxon>
        <taxon>Dioscoreales</taxon>
        <taxon>Dioscoreaceae</taxon>
        <taxon>Dioscorea</taxon>
    </lineage>
</organism>
<protein>
    <submittedName>
        <fullName evidence="5">Acyl-coenzyme A thioesterase 13</fullName>
    </submittedName>
</protein>